<dbReference type="OrthoDB" id="4060227at2759"/>
<keyword evidence="3" id="KW-0805">Transcription regulation</keyword>
<dbReference type="GO" id="GO:0005634">
    <property type="term" value="C:nucleus"/>
    <property type="evidence" value="ECO:0007669"/>
    <property type="project" value="UniProtKB-SubCell"/>
</dbReference>
<feature type="domain" description="Zn(2)-C6 fungal-type" evidence="9">
    <location>
        <begin position="40"/>
        <end position="73"/>
    </location>
</feature>
<keyword evidence="5" id="KW-0804">Transcription</keyword>
<evidence type="ECO:0000313" key="11">
    <source>
        <dbReference type="Proteomes" id="UP001147747"/>
    </source>
</evidence>
<dbReference type="Proteomes" id="UP001147747">
    <property type="component" value="Unassembled WGS sequence"/>
</dbReference>
<dbReference type="GO" id="GO:0008270">
    <property type="term" value="F:zinc ion binding"/>
    <property type="evidence" value="ECO:0007669"/>
    <property type="project" value="InterPro"/>
</dbReference>
<feature type="region of interest" description="Disordered" evidence="7">
    <location>
        <begin position="1"/>
        <end position="36"/>
    </location>
</feature>
<accession>A0A9X0B9Q5</accession>
<evidence type="ECO:0000256" key="7">
    <source>
        <dbReference type="SAM" id="MobiDB-lite"/>
    </source>
</evidence>
<comment type="caution">
    <text evidence="10">The sequence shown here is derived from an EMBL/GenBank/DDBJ whole genome shotgun (WGS) entry which is preliminary data.</text>
</comment>
<evidence type="ECO:0000259" key="9">
    <source>
        <dbReference type="PROSITE" id="PS50048"/>
    </source>
</evidence>
<dbReference type="EMBL" id="JAPZBU010000006">
    <property type="protein sequence ID" value="KAJ5396934.1"/>
    <property type="molecule type" value="Genomic_DNA"/>
</dbReference>
<evidence type="ECO:0000256" key="4">
    <source>
        <dbReference type="ARBA" id="ARBA00023125"/>
    </source>
</evidence>
<feature type="compositionally biased region" description="Polar residues" evidence="7">
    <location>
        <begin position="125"/>
        <end position="145"/>
    </location>
</feature>
<keyword evidence="8" id="KW-0472">Membrane</keyword>
<evidence type="ECO:0000256" key="2">
    <source>
        <dbReference type="ARBA" id="ARBA00022723"/>
    </source>
</evidence>
<evidence type="ECO:0000256" key="5">
    <source>
        <dbReference type="ARBA" id="ARBA00023163"/>
    </source>
</evidence>
<name>A0A9X0B9Q5_9EURO</name>
<dbReference type="PROSITE" id="PS50048">
    <property type="entry name" value="ZN2_CY6_FUNGAL_2"/>
    <property type="match status" value="1"/>
</dbReference>
<dbReference type="CDD" id="cd00067">
    <property type="entry name" value="GAL4"/>
    <property type="match status" value="1"/>
</dbReference>
<evidence type="ECO:0000256" key="6">
    <source>
        <dbReference type="ARBA" id="ARBA00023242"/>
    </source>
</evidence>
<dbReference type="SUPFAM" id="SSF57701">
    <property type="entry name" value="Zn2/Cys6 DNA-binding domain"/>
    <property type="match status" value="1"/>
</dbReference>
<dbReference type="Pfam" id="PF00172">
    <property type="entry name" value="Zn_clus"/>
    <property type="match status" value="1"/>
</dbReference>
<keyword evidence="2" id="KW-0479">Metal-binding</keyword>
<dbReference type="AlphaFoldDB" id="A0A9X0B9Q5"/>
<evidence type="ECO:0000256" key="3">
    <source>
        <dbReference type="ARBA" id="ARBA00023015"/>
    </source>
</evidence>
<keyword evidence="8" id="KW-0812">Transmembrane</keyword>
<dbReference type="Gene3D" id="4.10.240.10">
    <property type="entry name" value="Zn(2)-C6 fungal-type DNA-binding domain"/>
    <property type="match status" value="1"/>
</dbReference>
<dbReference type="PANTHER" id="PTHR31845:SF17">
    <property type="entry name" value="ZN(II)2CYS6 TRANSCRIPTION FACTOR (EUROFUNG)"/>
    <property type="match status" value="1"/>
</dbReference>
<dbReference type="RefSeq" id="XP_056488986.1">
    <property type="nucleotide sequence ID" value="XM_056629684.1"/>
</dbReference>
<dbReference type="InterPro" id="IPR051089">
    <property type="entry name" value="prtT"/>
</dbReference>
<dbReference type="InterPro" id="IPR001138">
    <property type="entry name" value="Zn2Cys6_DnaBD"/>
</dbReference>
<feature type="region of interest" description="Disordered" evidence="7">
    <location>
        <begin position="123"/>
        <end position="156"/>
    </location>
</feature>
<dbReference type="SMART" id="SM00906">
    <property type="entry name" value="Fungal_trans"/>
    <property type="match status" value="1"/>
</dbReference>
<feature type="region of interest" description="Disordered" evidence="7">
    <location>
        <begin position="582"/>
        <end position="608"/>
    </location>
</feature>
<dbReference type="GeneID" id="81368664"/>
<keyword evidence="6" id="KW-0539">Nucleus</keyword>
<reference evidence="10" key="2">
    <citation type="journal article" date="2023" name="IMA Fungus">
        <title>Comparative genomic study of the Penicillium genus elucidates a diverse pangenome and 15 lateral gene transfer events.</title>
        <authorList>
            <person name="Petersen C."/>
            <person name="Sorensen T."/>
            <person name="Nielsen M.R."/>
            <person name="Sondergaard T.E."/>
            <person name="Sorensen J.L."/>
            <person name="Fitzpatrick D.A."/>
            <person name="Frisvad J.C."/>
            <person name="Nielsen K.L."/>
        </authorList>
    </citation>
    <scope>NUCLEOTIDE SEQUENCE</scope>
    <source>
        <strain evidence="10">IBT 29677</strain>
    </source>
</reference>
<dbReference type="InterPro" id="IPR036864">
    <property type="entry name" value="Zn2-C6_fun-type_DNA-bd_sf"/>
</dbReference>
<evidence type="ECO:0000313" key="10">
    <source>
        <dbReference type="EMBL" id="KAJ5396934.1"/>
    </source>
</evidence>
<dbReference type="InterPro" id="IPR007219">
    <property type="entry name" value="XnlR_reg_dom"/>
</dbReference>
<feature type="transmembrane region" description="Helical" evidence="8">
    <location>
        <begin position="508"/>
        <end position="527"/>
    </location>
</feature>
<dbReference type="GO" id="GO:0000981">
    <property type="term" value="F:DNA-binding transcription factor activity, RNA polymerase II-specific"/>
    <property type="evidence" value="ECO:0007669"/>
    <property type="project" value="InterPro"/>
</dbReference>
<proteinExistence type="predicted"/>
<dbReference type="Pfam" id="PF04082">
    <property type="entry name" value="Fungal_trans"/>
    <property type="match status" value="1"/>
</dbReference>
<dbReference type="PANTHER" id="PTHR31845">
    <property type="entry name" value="FINGER DOMAIN PROTEIN, PUTATIVE-RELATED"/>
    <property type="match status" value="1"/>
</dbReference>
<organism evidence="10 11">
    <name type="scientific">Penicillium cosmopolitanum</name>
    <dbReference type="NCBI Taxonomy" id="1131564"/>
    <lineage>
        <taxon>Eukaryota</taxon>
        <taxon>Fungi</taxon>
        <taxon>Dikarya</taxon>
        <taxon>Ascomycota</taxon>
        <taxon>Pezizomycotina</taxon>
        <taxon>Eurotiomycetes</taxon>
        <taxon>Eurotiomycetidae</taxon>
        <taxon>Eurotiales</taxon>
        <taxon>Aspergillaceae</taxon>
        <taxon>Penicillium</taxon>
    </lineage>
</organism>
<evidence type="ECO:0000256" key="8">
    <source>
        <dbReference type="SAM" id="Phobius"/>
    </source>
</evidence>
<evidence type="ECO:0000256" key="1">
    <source>
        <dbReference type="ARBA" id="ARBA00004123"/>
    </source>
</evidence>
<keyword evidence="11" id="KW-1185">Reference proteome</keyword>
<protein>
    <recommendedName>
        <fullName evidence="9">Zn(2)-C6 fungal-type domain-containing protein</fullName>
    </recommendedName>
</protein>
<keyword evidence="8" id="KW-1133">Transmembrane helix</keyword>
<sequence>MNRELTDSAHVAEESSPAKKRQKRGAEDGAEIQQSKKGTACSTCRKLKVKCDSADRDMGSCSRCLRLRLKCVSEKKVWMAAENVETRPQPYNVNLIKLERALEDVLEKLNLPALDLYAPPEIVEPSQSSRPTRQNSPEPGISSSRPQERDISPGPTIGMGSLIEATRLDGLCSQLRSSKQRRKGGMRRMESDLISEMILTYEEADEMLELFKTLLSPHLFSATIPQDATLETIRTSSTILFTAIMLVSALHISGHEYLHERCHSRFLGLVTSAIFDRFHTLDDIRGLCIAALWQPDLSWKLSGLCIRMATELNLHHAFYEAFYSPDANEDTCRENLEKARLWYLLFVLDHQSSIAYGRPPVMAELRPIKDFEVLLNSPWCTPSDQALIAQVTGLVIMSKAFQNFGLEPKRTMGGDDASVLNHFRFTEDSRVWKDRWSHLRIINILGGGIDLHYYFSELVLHSLVLRGRPLETLHDLPTSLRPLTLRAIEAAHLLLQHFIEEPGYREGIVGMPLYMHSMIAFAVVFLMKMSRRWQKIGITIDPVQRTRPLIEGIIKLLRDCKAGASHMVFSMANGFERMLKQTSPKSRKRMTDRTPRAKHPAWPNRSSDEQREFPEIPIYALGHHPIDTGIQVDKSPEYNIQLTPDVSPYNNWGFQDEELWSLGMGYDLLAPGGEGLANADFPFFLYEEMQQNS</sequence>
<feature type="compositionally biased region" description="Basic and acidic residues" evidence="7">
    <location>
        <begin position="1"/>
        <end position="17"/>
    </location>
</feature>
<keyword evidence="4" id="KW-0238">DNA-binding</keyword>
<dbReference type="GO" id="GO:0000976">
    <property type="term" value="F:transcription cis-regulatory region binding"/>
    <property type="evidence" value="ECO:0007669"/>
    <property type="project" value="TreeGrafter"/>
</dbReference>
<gene>
    <name evidence="10" type="ORF">N7509_005047</name>
</gene>
<reference evidence="10" key="1">
    <citation type="submission" date="2022-12" db="EMBL/GenBank/DDBJ databases">
        <authorList>
            <person name="Petersen C."/>
        </authorList>
    </citation>
    <scope>NUCLEOTIDE SEQUENCE</scope>
    <source>
        <strain evidence="10">IBT 29677</strain>
    </source>
</reference>
<dbReference type="SMART" id="SM00066">
    <property type="entry name" value="GAL4"/>
    <property type="match status" value="1"/>
</dbReference>
<dbReference type="PROSITE" id="PS00463">
    <property type="entry name" value="ZN2_CY6_FUNGAL_1"/>
    <property type="match status" value="1"/>
</dbReference>
<dbReference type="GO" id="GO:0006351">
    <property type="term" value="P:DNA-templated transcription"/>
    <property type="evidence" value="ECO:0007669"/>
    <property type="project" value="InterPro"/>
</dbReference>
<dbReference type="CDD" id="cd12148">
    <property type="entry name" value="fungal_TF_MHR"/>
    <property type="match status" value="1"/>
</dbReference>
<comment type="subcellular location">
    <subcellularLocation>
        <location evidence="1">Nucleus</location>
    </subcellularLocation>
</comment>